<feature type="domain" description="CoA-binding" evidence="1">
    <location>
        <begin position="8"/>
        <end position="101"/>
    </location>
</feature>
<dbReference type="InterPro" id="IPR036291">
    <property type="entry name" value="NAD(P)-bd_dom_sf"/>
</dbReference>
<dbReference type="OrthoDB" id="5138418at2759"/>
<dbReference type="STRING" id="78915.A0A4P9XTA9"/>
<evidence type="ECO:0000259" key="1">
    <source>
        <dbReference type="SMART" id="SM00881"/>
    </source>
</evidence>
<dbReference type="Proteomes" id="UP000271241">
    <property type="component" value="Unassembled WGS sequence"/>
</dbReference>
<dbReference type="InterPro" id="IPR003781">
    <property type="entry name" value="CoA-bd"/>
</dbReference>
<dbReference type="SMART" id="SM00881">
    <property type="entry name" value="CoA_binding"/>
    <property type="match status" value="1"/>
</dbReference>
<protein>
    <submittedName>
        <fullName evidence="2">NAD-P-binding protein</fullName>
    </submittedName>
</protein>
<sequence>MTQPIRAFMHQPRFAVVGASSARQKFGNRVLRWYQDHNLPVTPVHPRETEIEGLPCVTSLEGLSDPTHTAVSVITPPSVTLTVLQQAKALGVPYVWLQPGAENAECVQYAEEQGLQLIYGGPCILVQGEQARL</sequence>
<evidence type="ECO:0000313" key="2">
    <source>
        <dbReference type="EMBL" id="RKP09395.1"/>
    </source>
</evidence>
<dbReference type="AlphaFoldDB" id="A0A4P9XTA9"/>
<proteinExistence type="predicted"/>
<dbReference type="Gene3D" id="3.40.50.720">
    <property type="entry name" value="NAD(P)-binding Rossmann-like Domain"/>
    <property type="match status" value="1"/>
</dbReference>
<organism evidence="2 3">
    <name type="scientific">Thamnocephalis sphaerospora</name>
    <dbReference type="NCBI Taxonomy" id="78915"/>
    <lineage>
        <taxon>Eukaryota</taxon>
        <taxon>Fungi</taxon>
        <taxon>Fungi incertae sedis</taxon>
        <taxon>Zoopagomycota</taxon>
        <taxon>Zoopagomycotina</taxon>
        <taxon>Zoopagomycetes</taxon>
        <taxon>Zoopagales</taxon>
        <taxon>Sigmoideomycetaceae</taxon>
        <taxon>Thamnocephalis</taxon>
    </lineage>
</organism>
<dbReference type="EMBL" id="KZ992517">
    <property type="protein sequence ID" value="RKP09395.1"/>
    <property type="molecule type" value="Genomic_DNA"/>
</dbReference>
<dbReference type="SUPFAM" id="SSF51735">
    <property type="entry name" value="NAD(P)-binding Rossmann-fold domains"/>
    <property type="match status" value="1"/>
</dbReference>
<dbReference type="Pfam" id="PF13380">
    <property type="entry name" value="CoA_binding_2"/>
    <property type="match status" value="1"/>
</dbReference>
<reference evidence="3" key="1">
    <citation type="journal article" date="2018" name="Nat. Microbiol.">
        <title>Leveraging single-cell genomics to expand the fungal tree of life.</title>
        <authorList>
            <person name="Ahrendt S.R."/>
            <person name="Quandt C.A."/>
            <person name="Ciobanu D."/>
            <person name="Clum A."/>
            <person name="Salamov A."/>
            <person name="Andreopoulos B."/>
            <person name="Cheng J.F."/>
            <person name="Woyke T."/>
            <person name="Pelin A."/>
            <person name="Henrissat B."/>
            <person name="Reynolds N.K."/>
            <person name="Benny G.L."/>
            <person name="Smith M.E."/>
            <person name="James T.Y."/>
            <person name="Grigoriev I.V."/>
        </authorList>
    </citation>
    <scope>NUCLEOTIDE SEQUENCE [LARGE SCALE GENOMIC DNA]</scope>
    <source>
        <strain evidence="3">RSA 1356</strain>
    </source>
</reference>
<dbReference type="PANTHER" id="PTHR33303">
    <property type="entry name" value="CYTOPLASMIC PROTEIN-RELATED"/>
    <property type="match status" value="1"/>
</dbReference>
<dbReference type="PANTHER" id="PTHR33303:SF2">
    <property type="entry name" value="COA-BINDING DOMAIN-CONTAINING PROTEIN"/>
    <property type="match status" value="1"/>
</dbReference>
<gene>
    <name evidence="2" type="ORF">THASP1DRAFT_14332</name>
</gene>
<accession>A0A4P9XTA9</accession>
<keyword evidence="3" id="KW-1185">Reference proteome</keyword>
<name>A0A4P9XTA9_9FUNG</name>
<evidence type="ECO:0000313" key="3">
    <source>
        <dbReference type="Proteomes" id="UP000271241"/>
    </source>
</evidence>